<sequence>MFAVKSNRTVSVQKGDYQQMQSLEIPEEGRTVWLRNFGCVRLYRTRLKNGRRHYVVYTPHTGADHSPRSDFDQLHQHHWAIEEYHRALKQLCNIERFQVRGEQQVRNSIFSAVFGDTCLQVMKLSESLNSIYSVRKDALKEATWDFIKSFSEGEEWLRLFFVRAVNV</sequence>
<dbReference type="EMBL" id="NSIT01000148">
    <property type="protein sequence ID" value="PJE78640.1"/>
    <property type="molecule type" value="Genomic_DNA"/>
</dbReference>
<comment type="caution">
    <text evidence="2">The sequence shown here is derived from an EMBL/GenBank/DDBJ whole genome shotgun (WGS) entry which is preliminary data.</text>
</comment>
<gene>
    <name evidence="2" type="ORF">CI610_02429</name>
</gene>
<evidence type="ECO:0000259" key="1">
    <source>
        <dbReference type="Pfam" id="PF01609"/>
    </source>
</evidence>
<dbReference type="AlphaFoldDB" id="A0A2H9T5Z6"/>
<proteinExistence type="predicted"/>
<dbReference type="GO" id="GO:0006313">
    <property type="term" value="P:DNA transposition"/>
    <property type="evidence" value="ECO:0007669"/>
    <property type="project" value="InterPro"/>
</dbReference>
<dbReference type="Pfam" id="PF01609">
    <property type="entry name" value="DDE_Tnp_1"/>
    <property type="match status" value="1"/>
</dbReference>
<name>A0A2H9T5Z6_9ZZZZ</name>
<dbReference type="InterPro" id="IPR012337">
    <property type="entry name" value="RNaseH-like_sf"/>
</dbReference>
<reference evidence="2" key="1">
    <citation type="journal article" date="2017" name="Appl. Environ. Microbiol.">
        <title>Molecular characterization of an Endozoicomonas-like organism causing infection in king scallop Pecten maximus L.</title>
        <authorList>
            <person name="Cano I."/>
            <person name="van Aerle R."/>
            <person name="Ross S."/>
            <person name="Verner-Jeffreys D.W."/>
            <person name="Paley R.K."/>
            <person name="Rimmer G."/>
            <person name="Ryder D."/>
            <person name="Hooper P."/>
            <person name="Stone D."/>
            <person name="Feist S.W."/>
        </authorList>
    </citation>
    <scope>NUCLEOTIDE SEQUENCE</scope>
</reference>
<dbReference type="GO" id="GO:0004803">
    <property type="term" value="F:transposase activity"/>
    <property type="evidence" value="ECO:0007669"/>
    <property type="project" value="InterPro"/>
</dbReference>
<protein>
    <recommendedName>
        <fullName evidence="1">Transposase IS4-like domain-containing protein</fullName>
    </recommendedName>
</protein>
<dbReference type="InterPro" id="IPR002559">
    <property type="entry name" value="Transposase_11"/>
</dbReference>
<accession>A0A2H9T5Z6</accession>
<dbReference type="GO" id="GO:0003677">
    <property type="term" value="F:DNA binding"/>
    <property type="evidence" value="ECO:0007669"/>
    <property type="project" value="InterPro"/>
</dbReference>
<organism evidence="2">
    <name type="scientific">invertebrate metagenome</name>
    <dbReference type="NCBI Taxonomy" id="1711999"/>
    <lineage>
        <taxon>unclassified sequences</taxon>
        <taxon>metagenomes</taxon>
        <taxon>organismal metagenomes</taxon>
    </lineage>
</organism>
<dbReference type="SUPFAM" id="SSF53098">
    <property type="entry name" value="Ribonuclease H-like"/>
    <property type="match status" value="1"/>
</dbReference>
<evidence type="ECO:0000313" key="2">
    <source>
        <dbReference type="EMBL" id="PJE78640.1"/>
    </source>
</evidence>
<feature type="domain" description="Transposase IS4-like" evidence="1">
    <location>
        <begin position="41"/>
        <end position="111"/>
    </location>
</feature>